<keyword evidence="11" id="KW-0648">Protein biosynthesis</keyword>
<evidence type="ECO:0000259" key="10">
    <source>
        <dbReference type="Pfam" id="PF03449"/>
    </source>
</evidence>
<dbReference type="InterPro" id="IPR036953">
    <property type="entry name" value="GreA/GreB_C_sf"/>
</dbReference>
<comment type="function">
    <text evidence="6 8">Necessary for efficient RNA polymerase transcription elongation past template-encoded arresting sites. The arresting sites in DNA have the property of trapping a certain fraction of elongating RNA polymerases that pass through, resulting in locked ternary complexes. Cleavage of the nascent transcript by cleavage factors such as GreA or GreB allows the resumption of elongation from the new 3'terminus. GreA releases sequences of 2 to 3 nucleotides.</text>
</comment>
<dbReference type="InterPro" id="IPR018151">
    <property type="entry name" value="TF_GreA/GreB_CS"/>
</dbReference>
<proteinExistence type="inferred from homology"/>
<dbReference type="HAMAP" id="MF_00105">
    <property type="entry name" value="GreA_GreB"/>
    <property type="match status" value="1"/>
</dbReference>
<dbReference type="SUPFAM" id="SSF46557">
    <property type="entry name" value="GreA transcript cleavage protein, N-terminal domain"/>
    <property type="match status" value="1"/>
</dbReference>
<dbReference type="EMBL" id="JACXWD010000001">
    <property type="protein sequence ID" value="MBD3866579.1"/>
    <property type="molecule type" value="Genomic_DNA"/>
</dbReference>
<dbReference type="Pfam" id="PF01272">
    <property type="entry name" value="GreA_GreB"/>
    <property type="match status" value="1"/>
</dbReference>
<evidence type="ECO:0000313" key="11">
    <source>
        <dbReference type="EMBL" id="MBD3866579.1"/>
    </source>
</evidence>
<dbReference type="SUPFAM" id="SSF54534">
    <property type="entry name" value="FKBP-like"/>
    <property type="match status" value="1"/>
</dbReference>
<dbReference type="Gene3D" id="3.10.50.30">
    <property type="entry name" value="Transcription elongation factor, GreA/GreB, C-terminal domain"/>
    <property type="match status" value="1"/>
</dbReference>
<dbReference type="InterPro" id="IPR022691">
    <property type="entry name" value="Tscrpt_elong_fac_GreA/B_N"/>
</dbReference>
<dbReference type="Pfam" id="PF03449">
    <property type="entry name" value="GreA_GreB_N"/>
    <property type="match status" value="1"/>
</dbReference>
<reference evidence="11 12" key="1">
    <citation type="submission" date="2020-08" db="EMBL/GenBank/DDBJ databases">
        <title>Acidobacteriota in marine sediments use diverse sulfur dissimilation pathways.</title>
        <authorList>
            <person name="Wasmund K."/>
        </authorList>
    </citation>
    <scope>NUCLEOTIDE SEQUENCE [LARGE SCALE GENOMIC DNA]</scope>
    <source>
        <strain evidence="11">MAG AM4</strain>
    </source>
</reference>
<evidence type="ECO:0000256" key="4">
    <source>
        <dbReference type="ARBA" id="ARBA00023125"/>
    </source>
</evidence>
<dbReference type="FunFam" id="1.10.287.180:FF:000001">
    <property type="entry name" value="Transcription elongation factor GreA"/>
    <property type="match status" value="1"/>
</dbReference>
<accession>A0A8J6XXW5</accession>
<dbReference type="GO" id="GO:0003677">
    <property type="term" value="F:DNA binding"/>
    <property type="evidence" value="ECO:0007669"/>
    <property type="project" value="UniProtKB-UniRule"/>
</dbReference>
<sequence>MQKVLDTLSAELKGLERELRIELPKEIKAALALGDLKENAEYHAALERQAYVKARIGQLRGRLSELGAVNMALIPRDKVSLGSRVELLDLDSDQEIRYELVVPELAESRDGLISVASPIGKGLMGKKVGDEVSIRIPSGTKNYEVLELSTIHDRA</sequence>
<evidence type="ECO:0000256" key="3">
    <source>
        <dbReference type="ARBA" id="ARBA00023015"/>
    </source>
</evidence>
<comment type="caution">
    <text evidence="11">The sequence shown here is derived from an EMBL/GenBank/DDBJ whole genome shotgun (WGS) entry which is preliminary data.</text>
</comment>
<evidence type="ECO:0000256" key="6">
    <source>
        <dbReference type="ARBA" id="ARBA00024916"/>
    </source>
</evidence>
<evidence type="ECO:0000313" key="12">
    <source>
        <dbReference type="Proteomes" id="UP000648239"/>
    </source>
</evidence>
<dbReference type="InterPro" id="IPR001437">
    <property type="entry name" value="Tscrpt_elong_fac_GreA/B_C"/>
</dbReference>
<name>A0A8J6XXW5_9BACT</name>
<dbReference type="InterPro" id="IPR036805">
    <property type="entry name" value="Tscrpt_elong_fac_GreA/B_N_sf"/>
</dbReference>
<evidence type="ECO:0000256" key="5">
    <source>
        <dbReference type="ARBA" id="ARBA00023163"/>
    </source>
</evidence>
<evidence type="ECO:0000259" key="9">
    <source>
        <dbReference type="Pfam" id="PF01272"/>
    </source>
</evidence>
<dbReference type="Proteomes" id="UP000648239">
    <property type="component" value="Unassembled WGS sequence"/>
</dbReference>
<dbReference type="PANTHER" id="PTHR30437:SF4">
    <property type="entry name" value="TRANSCRIPTION ELONGATION FACTOR GREA"/>
    <property type="match status" value="1"/>
</dbReference>
<keyword evidence="5 8" id="KW-0804">Transcription</keyword>
<evidence type="ECO:0000256" key="7">
    <source>
        <dbReference type="ARBA" id="ARBA00030776"/>
    </source>
</evidence>
<dbReference type="PANTHER" id="PTHR30437">
    <property type="entry name" value="TRANSCRIPTION ELONGATION FACTOR GREA"/>
    <property type="match status" value="1"/>
</dbReference>
<dbReference type="AlphaFoldDB" id="A0A8J6XXW5"/>
<feature type="domain" description="Transcription elongation factor GreA/GreB N-terminal" evidence="10">
    <location>
        <begin position="5"/>
        <end position="65"/>
    </location>
</feature>
<comment type="similarity">
    <text evidence="1 8">Belongs to the GreA/GreB family.</text>
</comment>
<dbReference type="GO" id="GO:0070063">
    <property type="term" value="F:RNA polymerase binding"/>
    <property type="evidence" value="ECO:0007669"/>
    <property type="project" value="InterPro"/>
</dbReference>
<dbReference type="InterPro" id="IPR023459">
    <property type="entry name" value="Tscrpt_elong_fac_GreA/B_fam"/>
</dbReference>
<evidence type="ECO:0000256" key="2">
    <source>
        <dbReference type="ARBA" id="ARBA00013729"/>
    </source>
</evidence>
<organism evidence="11 12">
    <name type="scientific">Candidatus Polarisedimenticola svalbardensis</name>
    <dbReference type="NCBI Taxonomy" id="2886004"/>
    <lineage>
        <taxon>Bacteria</taxon>
        <taxon>Pseudomonadati</taxon>
        <taxon>Acidobacteriota</taxon>
        <taxon>Candidatus Polarisedimenticolia</taxon>
        <taxon>Candidatus Polarisedimenticolales</taxon>
        <taxon>Candidatus Polarisedimenticolaceae</taxon>
        <taxon>Candidatus Polarisedimenticola</taxon>
    </lineage>
</organism>
<dbReference type="Gene3D" id="1.10.287.180">
    <property type="entry name" value="Transcription elongation factor, GreA/GreB, N-terminal domain"/>
    <property type="match status" value="1"/>
</dbReference>
<dbReference type="PIRSF" id="PIRSF006092">
    <property type="entry name" value="GreA_GreB"/>
    <property type="match status" value="1"/>
</dbReference>
<dbReference type="GO" id="GO:0032784">
    <property type="term" value="P:regulation of DNA-templated transcription elongation"/>
    <property type="evidence" value="ECO:0007669"/>
    <property type="project" value="UniProtKB-UniRule"/>
</dbReference>
<protein>
    <recommendedName>
        <fullName evidence="2 8">Transcription elongation factor GreA</fullName>
    </recommendedName>
    <alternativeName>
        <fullName evidence="7 8">Transcript cleavage factor GreA</fullName>
    </alternativeName>
</protein>
<dbReference type="GO" id="GO:0003746">
    <property type="term" value="F:translation elongation factor activity"/>
    <property type="evidence" value="ECO:0007669"/>
    <property type="project" value="UniProtKB-KW"/>
</dbReference>
<dbReference type="FunFam" id="3.10.50.30:FF:000001">
    <property type="entry name" value="Transcription elongation factor GreA"/>
    <property type="match status" value="1"/>
</dbReference>
<keyword evidence="4 8" id="KW-0238">DNA-binding</keyword>
<evidence type="ECO:0000256" key="1">
    <source>
        <dbReference type="ARBA" id="ARBA00008213"/>
    </source>
</evidence>
<dbReference type="PROSITE" id="PS00829">
    <property type="entry name" value="GREAB_1"/>
    <property type="match status" value="1"/>
</dbReference>
<dbReference type="InterPro" id="IPR028624">
    <property type="entry name" value="Tscrpt_elong_fac_GreA/B"/>
</dbReference>
<keyword evidence="11" id="KW-0251">Elongation factor</keyword>
<evidence type="ECO:0000256" key="8">
    <source>
        <dbReference type="HAMAP-Rule" id="MF_00105"/>
    </source>
</evidence>
<gene>
    <name evidence="8" type="primary">greA</name>
    <name evidence="11" type="ORF">IFK94_00495</name>
</gene>
<feature type="domain" description="Transcription elongation factor GreA/GreB C-terminal" evidence="9">
    <location>
        <begin position="75"/>
        <end position="148"/>
    </location>
</feature>
<dbReference type="GO" id="GO:0006354">
    <property type="term" value="P:DNA-templated transcription elongation"/>
    <property type="evidence" value="ECO:0007669"/>
    <property type="project" value="TreeGrafter"/>
</dbReference>
<keyword evidence="3 8" id="KW-0805">Transcription regulation</keyword>